<evidence type="ECO:0000256" key="1">
    <source>
        <dbReference type="SAM" id="Phobius"/>
    </source>
</evidence>
<evidence type="ECO:0000313" key="3">
    <source>
        <dbReference type="Proteomes" id="UP001204144"/>
    </source>
</evidence>
<dbReference type="AlphaFoldDB" id="A0AAE3KTL7"/>
<keyword evidence="1" id="KW-0472">Membrane</keyword>
<accession>A0AAE3KTL7</accession>
<dbReference type="Proteomes" id="UP001204144">
    <property type="component" value="Unassembled WGS sequence"/>
</dbReference>
<feature type="transmembrane region" description="Helical" evidence="1">
    <location>
        <begin position="141"/>
        <end position="162"/>
    </location>
</feature>
<comment type="caution">
    <text evidence="2">The sequence shown here is derived from an EMBL/GenBank/DDBJ whole genome shotgun (WGS) entry which is preliminary data.</text>
</comment>
<reference evidence="2 3" key="1">
    <citation type="submission" date="2018-11" db="EMBL/GenBank/DDBJ databases">
        <title>Novel bacteria species description.</title>
        <authorList>
            <person name="Han J.-H."/>
        </authorList>
    </citation>
    <scope>NUCLEOTIDE SEQUENCE [LARGE SCALE GENOMIC DNA]</scope>
    <source>
        <strain evidence="2 3">KCTC23259</strain>
    </source>
</reference>
<dbReference type="EMBL" id="RJUF01000045">
    <property type="protein sequence ID" value="MCP9763899.1"/>
    <property type="molecule type" value="Genomic_DNA"/>
</dbReference>
<name>A0AAE3KTL7_9BACT</name>
<dbReference type="Pfam" id="PF13858">
    <property type="entry name" value="DUF4199"/>
    <property type="match status" value="1"/>
</dbReference>
<gene>
    <name evidence="2" type="ORF">EGI31_13135</name>
</gene>
<dbReference type="InterPro" id="IPR025250">
    <property type="entry name" value="DUF4199"/>
</dbReference>
<evidence type="ECO:0000313" key="2">
    <source>
        <dbReference type="EMBL" id="MCP9763899.1"/>
    </source>
</evidence>
<dbReference type="RefSeq" id="WP_255037661.1">
    <property type="nucleotide sequence ID" value="NZ_RJUF01000045.1"/>
</dbReference>
<feature type="transmembrane region" description="Helical" evidence="1">
    <location>
        <begin position="68"/>
        <end position="90"/>
    </location>
</feature>
<keyword evidence="3" id="KW-1185">Reference proteome</keyword>
<keyword evidence="1" id="KW-1133">Transmembrane helix</keyword>
<sequence>MEKVSSARIALKWGLIYGIIGIVYNTVAYNTGLWKNWLIGLLAMLILLFGTLYLAFNEYKTLNAGFMTFKEGLGLGMLTVTTGGLLSVLFDNFYRKYIDPSLLEQQIKMITEQYESMGLSEAQIDEAVQKIENSAGSGLGFLWGVLGAIFVGFIASLIMSAIMKKDKPVFS</sequence>
<protein>
    <submittedName>
        <fullName evidence="2">DUF4199 domain-containing protein</fullName>
    </submittedName>
</protein>
<keyword evidence="1" id="KW-0812">Transmembrane</keyword>
<proteinExistence type="predicted"/>
<feature type="transmembrane region" description="Helical" evidence="1">
    <location>
        <begin position="12"/>
        <end position="31"/>
    </location>
</feature>
<organism evidence="2 3">
    <name type="scientific">Lacihabitans soyangensis</name>
    <dbReference type="NCBI Taxonomy" id="869394"/>
    <lineage>
        <taxon>Bacteria</taxon>
        <taxon>Pseudomonadati</taxon>
        <taxon>Bacteroidota</taxon>
        <taxon>Cytophagia</taxon>
        <taxon>Cytophagales</taxon>
        <taxon>Leadbetterellaceae</taxon>
        <taxon>Lacihabitans</taxon>
    </lineage>
</organism>
<feature type="transmembrane region" description="Helical" evidence="1">
    <location>
        <begin position="37"/>
        <end position="56"/>
    </location>
</feature>